<name>A0A814GHA8_9BILA</name>
<sequence>MNEESKLALDFHLNQDELTNEAKRLFPFYTEIIKALNYNAERILNNTFIPIKQKYIICSKLSRSYNNVKNVLNYLSTKPLKTKQKVNEFPMIVICGLARTGTTLLHNLMACDPSCRAPLITDMIHETIPPISRSNTDEHRRRAKLIEDAETEAYATAKHDLKKFLKNFSASHALFPHEEDSMLLEEAGVKISNVISAFKDTDFTEWLMNQKNKDFCYQYHQTVLQMLHDVDPPRTHWQLKTPQHTFWMDTLLKYYPQASIIMSHRRLDQVIPSIHRLGFSSFAHFYDEEDSTNLKLNLEEILSTINDAFIHRLIEFHRHQSSTKHIFDIQYEDLMKDPIGTVRHIYDHFDFLEWSDEFEEKMRAWLIENPQGKQGRNSYSLSEFHLETQMDKQIYKDYEKMFLRDKN</sequence>
<gene>
    <name evidence="1" type="ORF">IZO911_LOCUS17394</name>
    <name evidence="2" type="ORF">KXQ929_LOCUS20477</name>
</gene>
<dbReference type="Proteomes" id="UP000663860">
    <property type="component" value="Unassembled WGS sequence"/>
</dbReference>
<dbReference type="SUPFAM" id="SSF52540">
    <property type="entry name" value="P-loop containing nucleoside triphosphate hydrolases"/>
    <property type="match status" value="1"/>
</dbReference>
<proteinExistence type="predicted"/>
<accession>A0A814GHA8</accession>
<dbReference type="EMBL" id="CAJOBB010001441">
    <property type="protein sequence ID" value="CAF3857844.1"/>
    <property type="molecule type" value="Genomic_DNA"/>
</dbReference>
<dbReference type="InterPro" id="IPR052736">
    <property type="entry name" value="Stf3_sulfotransferase"/>
</dbReference>
<dbReference type="InterPro" id="IPR027417">
    <property type="entry name" value="P-loop_NTPase"/>
</dbReference>
<protein>
    <recommendedName>
        <fullName evidence="4">Sulfotransferase</fullName>
    </recommendedName>
</protein>
<dbReference type="PANTHER" id="PTHR36451:SF1">
    <property type="entry name" value="OMEGA-HYDROXY-BETA-DIHYDROMENAQUINONE-9 SULFOTRANSFERASE STF3"/>
    <property type="match status" value="1"/>
</dbReference>
<comment type="caution">
    <text evidence="1">The sequence shown here is derived from an EMBL/GenBank/DDBJ whole genome shotgun (WGS) entry which is preliminary data.</text>
</comment>
<dbReference type="Proteomes" id="UP000663868">
    <property type="component" value="Unassembled WGS sequence"/>
</dbReference>
<reference evidence="1" key="1">
    <citation type="submission" date="2021-02" db="EMBL/GenBank/DDBJ databases">
        <authorList>
            <person name="Nowell W R."/>
        </authorList>
    </citation>
    <scope>NUCLEOTIDE SEQUENCE</scope>
</reference>
<evidence type="ECO:0000313" key="1">
    <source>
        <dbReference type="EMBL" id="CAF0996394.1"/>
    </source>
</evidence>
<evidence type="ECO:0008006" key="4">
    <source>
        <dbReference type="Google" id="ProtNLM"/>
    </source>
</evidence>
<dbReference type="EMBL" id="CAJNOE010000162">
    <property type="protein sequence ID" value="CAF0996394.1"/>
    <property type="molecule type" value="Genomic_DNA"/>
</dbReference>
<dbReference type="Gene3D" id="3.40.50.300">
    <property type="entry name" value="P-loop containing nucleotide triphosphate hydrolases"/>
    <property type="match status" value="1"/>
</dbReference>
<evidence type="ECO:0000313" key="2">
    <source>
        <dbReference type="EMBL" id="CAF3857844.1"/>
    </source>
</evidence>
<dbReference type="PANTHER" id="PTHR36451">
    <property type="entry name" value="PAPS-DEPENDENT SULFOTRANSFERASE STF3"/>
    <property type="match status" value="1"/>
</dbReference>
<dbReference type="Pfam" id="PF13469">
    <property type="entry name" value="Sulfotransfer_3"/>
    <property type="match status" value="1"/>
</dbReference>
<organism evidence="1 3">
    <name type="scientific">Adineta steineri</name>
    <dbReference type="NCBI Taxonomy" id="433720"/>
    <lineage>
        <taxon>Eukaryota</taxon>
        <taxon>Metazoa</taxon>
        <taxon>Spiralia</taxon>
        <taxon>Gnathifera</taxon>
        <taxon>Rotifera</taxon>
        <taxon>Eurotatoria</taxon>
        <taxon>Bdelloidea</taxon>
        <taxon>Adinetida</taxon>
        <taxon>Adinetidae</taxon>
        <taxon>Adineta</taxon>
    </lineage>
</organism>
<dbReference type="AlphaFoldDB" id="A0A814GHA8"/>
<evidence type="ECO:0000313" key="3">
    <source>
        <dbReference type="Proteomes" id="UP000663860"/>
    </source>
</evidence>